<dbReference type="InterPro" id="IPR000238">
    <property type="entry name" value="RbfA"/>
</dbReference>
<keyword evidence="1 2" id="KW-0690">Ribosome biogenesis</keyword>
<evidence type="ECO:0000313" key="5">
    <source>
        <dbReference type="Proteomes" id="UP000008957"/>
    </source>
</evidence>
<dbReference type="KEGG" id="sbr:SY1_23030"/>
<dbReference type="Pfam" id="PF02033">
    <property type="entry name" value="RBFA"/>
    <property type="match status" value="1"/>
</dbReference>
<comment type="function">
    <text evidence="2">One of several proteins that assist in the late maturation steps of the functional core of the 30S ribosomal subunit. Associates with free 30S ribosomal subunits (but not with 30S subunits that are part of 70S ribosomes or polysomes). Required for efficient processing of 16S rRNA. May interact with the 5'-terminal helix region of 16S rRNA.</text>
</comment>
<dbReference type="EMBL" id="FP929056">
    <property type="protein sequence ID" value="CBL28976.1"/>
    <property type="molecule type" value="Genomic_DNA"/>
</dbReference>
<dbReference type="SUPFAM" id="SSF89919">
    <property type="entry name" value="Ribosome-binding factor A, RbfA"/>
    <property type="match status" value="1"/>
</dbReference>
<dbReference type="AlphaFoldDB" id="A0AB94IYU7"/>
<dbReference type="GO" id="GO:0005829">
    <property type="term" value="C:cytosol"/>
    <property type="evidence" value="ECO:0007669"/>
    <property type="project" value="TreeGrafter"/>
</dbReference>
<dbReference type="HAMAP" id="MF_00003">
    <property type="entry name" value="RbfA"/>
    <property type="match status" value="1"/>
</dbReference>
<dbReference type="InterPro" id="IPR023799">
    <property type="entry name" value="RbfA_dom_sf"/>
</dbReference>
<evidence type="ECO:0000256" key="3">
    <source>
        <dbReference type="SAM" id="MobiDB-lite"/>
    </source>
</evidence>
<evidence type="ECO:0000313" key="4">
    <source>
        <dbReference type="EMBL" id="CBL28976.1"/>
    </source>
</evidence>
<sequence>MARINKQLQREISLLLESRIKKEAVKDAIITGVDCSRDLDVAKVFFTALTPERRRELREELASVRGALRTLLGQVLKLRRIPSLDFVPDESADYGERIDGILNRLGMDSAVAGSEEPDTAEEGAGEPND</sequence>
<gene>
    <name evidence="2" type="primary">rbfA</name>
    <name evidence="4" type="ORF">SY1_23030</name>
</gene>
<feature type="compositionally biased region" description="Acidic residues" evidence="3">
    <location>
        <begin position="115"/>
        <end position="129"/>
    </location>
</feature>
<dbReference type="GO" id="GO:0043024">
    <property type="term" value="F:ribosomal small subunit binding"/>
    <property type="evidence" value="ECO:0007669"/>
    <property type="project" value="TreeGrafter"/>
</dbReference>
<dbReference type="PANTHER" id="PTHR33515">
    <property type="entry name" value="RIBOSOME-BINDING FACTOR A, CHLOROPLASTIC-RELATED"/>
    <property type="match status" value="1"/>
</dbReference>
<dbReference type="Proteomes" id="UP000008957">
    <property type="component" value="Chromosome"/>
</dbReference>
<dbReference type="NCBIfam" id="TIGR00082">
    <property type="entry name" value="rbfA"/>
    <property type="match status" value="1"/>
</dbReference>
<dbReference type="Gene3D" id="3.30.300.20">
    <property type="match status" value="1"/>
</dbReference>
<dbReference type="PROSITE" id="PS01319">
    <property type="entry name" value="RBFA"/>
    <property type="match status" value="1"/>
</dbReference>
<keyword evidence="5" id="KW-1185">Reference proteome</keyword>
<reference evidence="5" key="1">
    <citation type="submission" date="2010-03" db="EMBL/GenBank/DDBJ databases">
        <title>The genome sequence of Synergistetes sp. SGP1.</title>
        <authorList>
            <consortium name="metaHIT consortium -- http://www.metahit.eu/"/>
            <person name="Pajon A."/>
            <person name="Turner K."/>
            <person name="Parkhill J."/>
            <person name="Wade W."/>
            <person name="Vartoukian S."/>
        </authorList>
    </citation>
    <scope>NUCLEOTIDE SEQUENCE [LARGE SCALE GENOMIC DNA]</scope>
    <source>
        <strain evidence="5">SGP1</strain>
    </source>
</reference>
<evidence type="ECO:0000256" key="2">
    <source>
        <dbReference type="HAMAP-Rule" id="MF_00003"/>
    </source>
</evidence>
<evidence type="ECO:0000256" key="1">
    <source>
        <dbReference type="ARBA" id="ARBA00022517"/>
    </source>
</evidence>
<comment type="subunit">
    <text evidence="2">Monomer. Binds 30S ribosomal subunits, but not 50S ribosomal subunits or 70S ribosomes.</text>
</comment>
<dbReference type="InterPro" id="IPR015946">
    <property type="entry name" value="KH_dom-like_a/b"/>
</dbReference>
<reference evidence="4 5" key="2">
    <citation type="submission" date="2010-03" db="EMBL/GenBank/DDBJ databases">
        <authorList>
            <person name="Pajon A."/>
        </authorList>
    </citation>
    <scope>NUCLEOTIDE SEQUENCE [LARGE SCALE GENOMIC DNA]</scope>
    <source>
        <strain evidence="4 5">SGP1</strain>
    </source>
</reference>
<organism evidence="4 5">
    <name type="scientific">Fretibacterium fastidiosum</name>
    <dbReference type="NCBI Taxonomy" id="651822"/>
    <lineage>
        <taxon>Bacteria</taxon>
        <taxon>Thermotogati</taxon>
        <taxon>Synergistota</taxon>
        <taxon>Synergistia</taxon>
        <taxon>Synergistales</taxon>
        <taxon>Aminobacteriaceae</taxon>
        <taxon>Fretibacterium</taxon>
    </lineage>
</organism>
<name>A0AB94IYU7_9BACT</name>
<feature type="region of interest" description="Disordered" evidence="3">
    <location>
        <begin position="109"/>
        <end position="129"/>
    </location>
</feature>
<accession>A0AB94IYU7</accession>
<comment type="subcellular location">
    <subcellularLocation>
        <location evidence="2">Cytoplasm</location>
    </subcellularLocation>
</comment>
<protein>
    <recommendedName>
        <fullName evidence="2">Ribosome-binding factor A</fullName>
    </recommendedName>
</protein>
<dbReference type="GO" id="GO:0030490">
    <property type="term" value="P:maturation of SSU-rRNA"/>
    <property type="evidence" value="ECO:0007669"/>
    <property type="project" value="UniProtKB-UniRule"/>
</dbReference>
<keyword evidence="2" id="KW-0963">Cytoplasm</keyword>
<dbReference type="PANTHER" id="PTHR33515:SF1">
    <property type="entry name" value="RIBOSOME-BINDING FACTOR A, CHLOROPLASTIC-RELATED"/>
    <property type="match status" value="1"/>
</dbReference>
<proteinExistence type="inferred from homology"/>
<comment type="similarity">
    <text evidence="2">Belongs to the RbfA family.</text>
</comment>
<dbReference type="InterPro" id="IPR020053">
    <property type="entry name" value="Ribosome-bd_factorA_CS"/>
</dbReference>